<sequence>MIFILKMAAITIITLNCQRDTLEEIAEKMPSLLFK</sequence>
<dbReference type="AlphaFoldDB" id="A0A1M7Z145"/>
<reference evidence="2" key="1">
    <citation type="submission" date="2016-12" db="EMBL/GenBank/DDBJ databases">
        <authorList>
            <person name="Rodrigo-Torres L."/>
            <person name="Arahal R.D."/>
            <person name="Lucena T."/>
        </authorList>
    </citation>
    <scope>NUCLEOTIDE SEQUENCE [LARGE SCALE GENOMIC DNA]</scope>
</reference>
<accession>A0A1M7Z145</accession>
<proteinExistence type="predicted"/>
<name>A0A1M7Z145_9VIBR</name>
<evidence type="ECO:0000313" key="2">
    <source>
        <dbReference type="Proteomes" id="UP000184600"/>
    </source>
</evidence>
<evidence type="ECO:0000313" key="1">
    <source>
        <dbReference type="EMBL" id="SHO58520.1"/>
    </source>
</evidence>
<organism evidence="1 2">
    <name type="scientific">Vibrio quintilis</name>
    <dbReference type="NCBI Taxonomy" id="1117707"/>
    <lineage>
        <taxon>Bacteria</taxon>
        <taxon>Pseudomonadati</taxon>
        <taxon>Pseudomonadota</taxon>
        <taxon>Gammaproteobacteria</taxon>
        <taxon>Vibrionales</taxon>
        <taxon>Vibrionaceae</taxon>
        <taxon>Vibrio</taxon>
    </lineage>
</organism>
<keyword evidence="2" id="KW-1185">Reference proteome</keyword>
<gene>
    <name evidence="1" type="ORF">VQ7734_04292</name>
</gene>
<dbReference type="Proteomes" id="UP000184600">
    <property type="component" value="Unassembled WGS sequence"/>
</dbReference>
<protein>
    <submittedName>
        <fullName evidence="1">Uncharacterized protein</fullName>
    </submittedName>
</protein>
<dbReference type="EMBL" id="FRFG01000066">
    <property type="protein sequence ID" value="SHO58520.1"/>
    <property type="molecule type" value="Genomic_DNA"/>
</dbReference>